<dbReference type="Gene3D" id="1.20.5.780">
    <property type="entry name" value="Single helix bin"/>
    <property type="match status" value="1"/>
</dbReference>
<dbReference type="CTD" id="5349"/>
<protein>
    <recommendedName>
        <fullName evidence="8">FXYD domain-containing ion transport regulator</fullName>
    </recommendedName>
</protein>
<dbReference type="Pfam" id="PF02038">
    <property type="entry name" value="ATP1G1_PLM_MAT8"/>
    <property type="match status" value="1"/>
</dbReference>
<dbReference type="GO" id="GO:0017080">
    <property type="term" value="F:sodium channel regulator activity"/>
    <property type="evidence" value="ECO:0007669"/>
    <property type="project" value="TreeGrafter"/>
</dbReference>
<evidence type="ECO:0000256" key="1">
    <source>
        <dbReference type="ARBA" id="ARBA00004167"/>
    </source>
</evidence>
<dbReference type="PANTHER" id="PTHR14132:SF11">
    <property type="entry name" value="FXYD DOMAIN-CONTAINING ION TRANSPORT REGULATOR 3"/>
    <property type="match status" value="1"/>
</dbReference>
<dbReference type="GeneID" id="121103326"/>
<evidence type="ECO:0000256" key="7">
    <source>
        <dbReference type="ARBA" id="ARBA00023136"/>
    </source>
</evidence>
<reference evidence="10" key="1">
    <citation type="submission" date="2025-08" db="UniProtKB">
        <authorList>
            <consortium name="RefSeq"/>
        </authorList>
    </citation>
    <scope>IDENTIFICATION</scope>
    <source>
        <tissue evidence="10">Whole blood</tissue>
    </source>
</reference>
<keyword evidence="5 8" id="KW-1133">Transmembrane helix</keyword>
<evidence type="ECO:0000256" key="6">
    <source>
        <dbReference type="ARBA" id="ARBA00023065"/>
    </source>
</evidence>
<evidence type="ECO:0000313" key="10">
    <source>
        <dbReference type="RefSeq" id="XP_040488844.1"/>
    </source>
</evidence>
<dbReference type="RefSeq" id="XP_040488844.1">
    <property type="nucleotide sequence ID" value="XM_040632910.1"/>
</dbReference>
<feature type="chain" id="PRO_5035489648" description="FXYD domain-containing ion transport regulator" evidence="8">
    <location>
        <begin position="21"/>
        <end position="174"/>
    </location>
</feature>
<name>A0A8M1G9T1_URSMA</name>
<dbReference type="AlphaFoldDB" id="A0A8M1G9T1"/>
<comment type="subcellular location">
    <subcellularLocation>
        <location evidence="1">Membrane</location>
        <topology evidence="1">Single-pass membrane protein</topology>
    </subcellularLocation>
</comment>
<dbReference type="GO" id="GO:0006811">
    <property type="term" value="P:monoatomic ion transport"/>
    <property type="evidence" value="ECO:0007669"/>
    <property type="project" value="UniProtKB-KW"/>
</dbReference>
<evidence type="ECO:0000256" key="4">
    <source>
        <dbReference type="ARBA" id="ARBA00022692"/>
    </source>
</evidence>
<evidence type="ECO:0000313" key="9">
    <source>
        <dbReference type="Proteomes" id="UP000261680"/>
    </source>
</evidence>
<sequence length="174" mass="19489">MWEVTLSLLILLAGLPALDANDPEDKNSPFYYDWHRLRIGGLICAAVLCTVGIIVLMSEWGYWWLSWQRRAVGPSPNHPFSPNRWEMQMQVQPEAQVRGVPSVLHTEQTPSTVKELNLAERGLPALPWRIPATEISQVSSLEPIIFRGPQILKSFGPIPGKIAGKLCQGKLRIS</sequence>
<keyword evidence="3 8" id="KW-0813">Transport</keyword>
<accession>A0A8M1G9T1</accession>
<feature type="transmembrane region" description="Helical" evidence="8">
    <location>
        <begin position="39"/>
        <end position="65"/>
    </location>
</feature>
<dbReference type="InterPro" id="IPR047297">
    <property type="entry name" value="FXYD_motif"/>
</dbReference>
<keyword evidence="6 8" id="KW-0406">Ion transport</keyword>
<dbReference type="KEGG" id="umr:121103326"/>
<proteinExistence type="inferred from homology"/>
<keyword evidence="7 8" id="KW-0472">Membrane</keyword>
<dbReference type="PANTHER" id="PTHR14132">
    <property type="entry name" value="SODIUM/POTASSIUM-TRANSPORTING ATPASE SUBUNIT GAMMA"/>
    <property type="match status" value="1"/>
</dbReference>
<keyword evidence="4 8" id="KW-0812">Transmembrane</keyword>
<dbReference type="PROSITE" id="PS01310">
    <property type="entry name" value="FXYD"/>
    <property type="match status" value="1"/>
</dbReference>
<dbReference type="GO" id="GO:0016020">
    <property type="term" value="C:membrane"/>
    <property type="evidence" value="ECO:0007669"/>
    <property type="project" value="UniProtKB-SubCell"/>
</dbReference>
<evidence type="ECO:0000256" key="2">
    <source>
        <dbReference type="ARBA" id="ARBA00005948"/>
    </source>
</evidence>
<feature type="signal peptide" evidence="8">
    <location>
        <begin position="1"/>
        <end position="20"/>
    </location>
</feature>
<keyword evidence="9" id="KW-1185">Reference proteome</keyword>
<evidence type="ECO:0000256" key="5">
    <source>
        <dbReference type="ARBA" id="ARBA00022989"/>
    </source>
</evidence>
<gene>
    <name evidence="10" type="primary">FXYD3</name>
</gene>
<dbReference type="CDD" id="cd20328">
    <property type="entry name" value="FXYD3-like"/>
    <property type="match status" value="1"/>
</dbReference>
<dbReference type="InterPro" id="IPR000272">
    <property type="entry name" value="Ion-transport_regulator_FXYD"/>
</dbReference>
<comment type="similarity">
    <text evidence="2 8">Belongs to the FXYD family.</text>
</comment>
<dbReference type="Proteomes" id="UP000261680">
    <property type="component" value="Unplaced"/>
</dbReference>
<keyword evidence="8" id="KW-0732">Signal</keyword>
<evidence type="ECO:0000256" key="8">
    <source>
        <dbReference type="RuleBase" id="RU364131"/>
    </source>
</evidence>
<dbReference type="GO" id="GO:0043269">
    <property type="term" value="P:regulation of monoatomic ion transport"/>
    <property type="evidence" value="ECO:0007669"/>
    <property type="project" value="InterPro"/>
</dbReference>
<evidence type="ECO:0000256" key="3">
    <source>
        <dbReference type="ARBA" id="ARBA00022448"/>
    </source>
</evidence>
<dbReference type="OrthoDB" id="9888529at2759"/>
<organism evidence="9 10">
    <name type="scientific">Ursus maritimus</name>
    <name type="common">Polar bear</name>
    <name type="synonym">Thalarctos maritimus</name>
    <dbReference type="NCBI Taxonomy" id="29073"/>
    <lineage>
        <taxon>Eukaryota</taxon>
        <taxon>Metazoa</taxon>
        <taxon>Chordata</taxon>
        <taxon>Craniata</taxon>
        <taxon>Vertebrata</taxon>
        <taxon>Euteleostomi</taxon>
        <taxon>Mammalia</taxon>
        <taxon>Eutheria</taxon>
        <taxon>Laurasiatheria</taxon>
        <taxon>Carnivora</taxon>
        <taxon>Caniformia</taxon>
        <taxon>Ursidae</taxon>
        <taxon>Ursus</taxon>
    </lineage>
</organism>